<dbReference type="GO" id="GO:0003877">
    <property type="term" value="F:ATP:ADP adenylyltransferase activity"/>
    <property type="evidence" value="ECO:0007669"/>
    <property type="project" value="InterPro"/>
</dbReference>
<feature type="domain" description="ATP adenylyltransferase C-terminal" evidence="2">
    <location>
        <begin position="594"/>
        <end position="688"/>
    </location>
</feature>
<dbReference type="FunFam" id="3.40.640.10:FF:000080">
    <property type="entry name" value="Aminotransferase, putative"/>
    <property type="match status" value="1"/>
</dbReference>
<evidence type="ECO:0000313" key="4">
    <source>
        <dbReference type="EMBL" id="KAG4422494.1"/>
    </source>
</evidence>
<evidence type="ECO:0000259" key="3">
    <source>
        <dbReference type="Pfam" id="PF19327"/>
    </source>
</evidence>
<dbReference type="InterPro" id="IPR015424">
    <property type="entry name" value="PyrdxlP-dep_Trfase"/>
</dbReference>
<name>A0A8H7WCV1_9HELO</name>
<dbReference type="InterPro" id="IPR043171">
    <property type="entry name" value="Ap4A_phos1/2-like"/>
</dbReference>
<dbReference type="InterPro" id="IPR004839">
    <property type="entry name" value="Aminotransferase_I/II_large"/>
</dbReference>
<dbReference type="InterPro" id="IPR045759">
    <property type="entry name" value="Ap4A_phos1/2_N"/>
</dbReference>
<dbReference type="GO" id="GO:0047536">
    <property type="term" value="F:2-aminoadipate transaminase activity"/>
    <property type="evidence" value="ECO:0007669"/>
    <property type="project" value="TreeGrafter"/>
</dbReference>
<protein>
    <submittedName>
        <fullName evidence="4">Uncharacterized protein</fullName>
    </submittedName>
</protein>
<organism evidence="4 5">
    <name type="scientific">Cadophora malorum</name>
    <dbReference type="NCBI Taxonomy" id="108018"/>
    <lineage>
        <taxon>Eukaryota</taxon>
        <taxon>Fungi</taxon>
        <taxon>Dikarya</taxon>
        <taxon>Ascomycota</taxon>
        <taxon>Pezizomycotina</taxon>
        <taxon>Leotiomycetes</taxon>
        <taxon>Helotiales</taxon>
        <taxon>Ploettnerulaceae</taxon>
        <taxon>Cadophora</taxon>
    </lineage>
</organism>
<dbReference type="AlphaFoldDB" id="A0A8H7WCV1"/>
<dbReference type="SUPFAM" id="SSF54197">
    <property type="entry name" value="HIT-like"/>
    <property type="match status" value="1"/>
</dbReference>
<dbReference type="SUPFAM" id="SSF53383">
    <property type="entry name" value="PLP-dependent transferases"/>
    <property type="match status" value="1"/>
</dbReference>
<accession>A0A8H7WCV1</accession>
<dbReference type="InterPro" id="IPR015421">
    <property type="entry name" value="PyrdxlP-dep_Trfase_major"/>
</dbReference>
<reference evidence="4" key="1">
    <citation type="submission" date="2021-02" db="EMBL/GenBank/DDBJ databases">
        <title>Genome sequence Cadophora malorum strain M34.</title>
        <authorList>
            <person name="Stefanovic E."/>
            <person name="Vu D."/>
            <person name="Scully C."/>
            <person name="Dijksterhuis J."/>
            <person name="Roader J."/>
            <person name="Houbraken J."/>
        </authorList>
    </citation>
    <scope>NUCLEOTIDE SEQUENCE</scope>
    <source>
        <strain evidence="4">M34</strain>
    </source>
</reference>
<dbReference type="PANTHER" id="PTHR42858">
    <property type="entry name" value="AMINOTRANSFERASE"/>
    <property type="match status" value="1"/>
</dbReference>
<dbReference type="CDD" id="cd00609">
    <property type="entry name" value="AAT_like"/>
    <property type="match status" value="1"/>
</dbReference>
<proteinExistence type="predicted"/>
<dbReference type="Proteomes" id="UP000664132">
    <property type="component" value="Unassembled WGS sequence"/>
</dbReference>
<dbReference type="InterPro" id="IPR036265">
    <property type="entry name" value="HIT-like_sf"/>
</dbReference>
<keyword evidence="5" id="KW-1185">Reference proteome</keyword>
<feature type="domain" description="Ap4A phosphorylase 1/2 N-terminal" evidence="3">
    <location>
        <begin position="448"/>
        <end position="577"/>
    </location>
</feature>
<dbReference type="GO" id="GO:0030170">
    <property type="term" value="F:pyridoxal phosphate binding"/>
    <property type="evidence" value="ECO:0007669"/>
    <property type="project" value="InterPro"/>
</dbReference>
<dbReference type="EMBL" id="JAFJYH010000048">
    <property type="protein sequence ID" value="KAG4422494.1"/>
    <property type="molecule type" value="Genomic_DNA"/>
</dbReference>
<gene>
    <name evidence="4" type="ORF">IFR04_004395</name>
</gene>
<dbReference type="Gene3D" id="3.90.1150.10">
    <property type="entry name" value="Aspartate Aminotransferase, domain 1"/>
    <property type="match status" value="1"/>
</dbReference>
<dbReference type="Pfam" id="PF00155">
    <property type="entry name" value="Aminotran_1_2"/>
    <property type="match status" value="1"/>
</dbReference>
<feature type="domain" description="Aminotransferase class I/classII large" evidence="1">
    <location>
        <begin position="35"/>
        <end position="283"/>
    </location>
</feature>
<dbReference type="Pfam" id="PF19327">
    <property type="entry name" value="Ap4A_phos_N"/>
    <property type="match status" value="1"/>
</dbReference>
<dbReference type="Gene3D" id="3.30.428.70">
    <property type="match status" value="1"/>
</dbReference>
<dbReference type="Pfam" id="PF09830">
    <property type="entry name" value="ATP_transf"/>
    <property type="match status" value="1"/>
</dbReference>
<dbReference type="Gene3D" id="3.40.640.10">
    <property type="entry name" value="Type I PLP-dependent aspartate aminotransferase-like (Major domain)"/>
    <property type="match status" value="1"/>
</dbReference>
<dbReference type="InterPro" id="IPR019200">
    <property type="entry name" value="ATP_adenylylTrfase_C"/>
</dbReference>
<evidence type="ECO:0000259" key="2">
    <source>
        <dbReference type="Pfam" id="PF09830"/>
    </source>
</evidence>
<evidence type="ECO:0000259" key="1">
    <source>
        <dbReference type="Pfam" id="PF00155"/>
    </source>
</evidence>
<evidence type="ECO:0000313" key="5">
    <source>
        <dbReference type="Proteomes" id="UP000664132"/>
    </source>
</evidence>
<dbReference type="PANTHER" id="PTHR42858:SF1">
    <property type="entry name" value="LD15494P"/>
    <property type="match status" value="1"/>
</dbReference>
<sequence>MLSPINLQLGWPSPRLFPAEQLAAATTATLLDPEIAKNALIYGPDLGYTVLRESIAKWLSDFYLPSAGAIPKERIAITGGASQNLASILQVFSDPHITKRVWMVEPTYFLACTIFQDAGFSDRLRGVPENEHGIDIDFLRTELSRFEKAADRDVAEGFKPSGQYMKVFRHVLYLTPTFSNPSAKTMSTSVREELLTLAREFDILIIADEVYDFLRWPTEVTDSSSVELAPIPPRIVDLDRASSSDDSWGNSISNGSFSKIVAPGVRVGWAESSSKMTLKLSENGATRSGGAPSHLTSTFLHHLLSTGAMQRHIDEILIPTYQSRYKVLMFAIKTHLEPLGVQVTTGAPYTIPEQEKVVVPAGGFFTYISFPPGLPSAEVIAKRAFDEYALKFAYGEMFTVKGDATSAERSKKGFGTGARLCWAWHEEREIQDGIERLESLLKMMLVEIQTGIFNFQFRSTPSYTKKPIQKADDPGRTSDQNVFSDTDPDFVIDFIGPSHKLILNKYCVVRPQYVLHTTSFTAQSDHLNVVDFAAAWNVLSRLESRHMVIYNCGVEAGSSIGHKHLQVLPKPEKEEFELFPDALGIDDEKSEVQSLPFRHAVQRLSSTPDFSELLNVYETLKILSGVEKAHNVILVNEWMLVIPRSCARQGNLAANAASMAGMVWVTKPEDIEDWVDRDPMELLCQFGVVDKETSQ</sequence>
<dbReference type="InterPro" id="IPR015422">
    <property type="entry name" value="PyrdxlP-dep_Trfase_small"/>
</dbReference>
<comment type="caution">
    <text evidence="4">The sequence shown here is derived from an EMBL/GenBank/DDBJ whole genome shotgun (WGS) entry which is preliminary data.</text>
</comment>
<dbReference type="OrthoDB" id="7042322at2759"/>